<keyword evidence="2" id="KW-0732">Signal</keyword>
<dbReference type="EMBL" id="JAUIZM010000003">
    <property type="protein sequence ID" value="KAK1395149.1"/>
    <property type="molecule type" value="Genomic_DNA"/>
</dbReference>
<protein>
    <submittedName>
        <fullName evidence="3">Classical arabinogalactan protein 26</fullName>
    </submittedName>
</protein>
<evidence type="ECO:0000313" key="4">
    <source>
        <dbReference type="Proteomes" id="UP001237642"/>
    </source>
</evidence>
<sequence length="134" mass="13906">MQMVVTLFAMSLMVSPSYSLPSHQLKIDTIPAAPALLPNTVPVSPSTKLSPDISPLLPSSGGVVPSTDSASTPTIPSNPSQNPDEVAAFSPDSALSPSGHLLDSSAGTLSITRSLKFQVFMVLVSCWSIHSFAV</sequence>
<feature type="region of interest" description="Disordered" evidence="1">
    <location>
        <begin position="44"/>
        <end position="97"/>
    </location>
</feature>
<gene>
    <name evidence="3" type="ORF">POM88_014205</name>
</gene>
<dbReference type="PANTHER" id="PTHR35725">
    <property type="entry name" value="CLASSICAL ARABINOGALACTAN PROTEIN 26"/>
    <property type="match status" value="1"/>
</dbReference>
<name>A0AAD8N3E9_9APIA</name>
<evidence type="ECO:0000256" key="2">
    <source>
        <dbReference type="SAM" id="SignalP"/>
    </source>
</evidence>
<feature type="compositionally biased region" description="Polar residues" evidence="1">
    <location>
        <begin position="66"/>
        <end position="83"/>
    </location>
</feature>
<proteinExistence type="predicted"/>
<reference evidence="3" key="2">
    <citation type="submission" date="2023-05" db="EMBL/GenBank/DDBJ databases">
        <authorList>
            <person name="Schelkunov M.I."/>
        </authorList>
    </citation>
    <scope>NUCLEOTIDE SEQUENCE</scope>
    <source>
        <strain evidence="3">Hsosn_3</strain>
        <tissue evidence="3">Leaf</tissue>
    </source>
</reference>
<keyword evidence="4" id="KW-1185">Reference proteome</keyword>
<evidence type="ECO:0000256" key="1">
    <source>
        <dbReference type="SAM" id="MobiDB-lite"/>
    </source>
</evidence>
<dbReference type="AlphaFoldDB" id="A0AAD8N3E9"/>
<evidence type="ECO:0000313" key="3">
    <source>
        <dbReference type="EMBL" id="KAK1395149.1"/>
    </source>
</evidence>
<dbReference type="Proteomes" id="UP001237642">
    <property type="component" value="Unassembled WGS sequence"/>
</dbReference>
<feature type="chain" id="PRO_5041995987" evidence="2">
    <location>
        <begin position="20"/>
        <end position="134"/>
    </location>
</feature>
<feature type="signal peptide" evidence="2">
    <location>
        <begin position="1"/>
        <end position="19"/>
    </location>
</feature>
<feature type="compositionally biased region" description="Low complexity" evidence="1">
    <location>
        <begin position="49"/>
        <end position="60"/>
    </location>
</feature>
<accession>A0AAD8N3E9</accession>
<comment type="caution">
    <text evidence="3">The sequence shown here is derived from an EMBL/GenBank/DDBJ whole genome shotgun (WGS) entry which is preliminary data.</text>
</comment>
<organism evidence="3 4">
    <name type="scientific">Heracleum sosnowskyi</name>
    <dbReference type="NCBI Taxonomy" id="360622"/>
    <lineage>
        <taxon>Eukaryota</taxon>
        <taxon>Viridiplantae</taxon>
        <taxon>Streptophyta</taxon>
        <taxon>Embryophyta</taxon>
        <taxon>Tracheophyta</taxon>
        <taxon>Spermatophyta</taxon>
        <taxon>Magnoliopsida</taxon>
        <taxon>eudicotyledons</taxon>
        <taxon>Gunneridae</taxon>
        <taxon>Pentapetalae</taxon>
        <taxon>asterids</taxon>
        <taxon>campanulids</taxon>
        <taxon>Apiales</taxon>
        <taxon>Apiaceae</taxon>
        <taxon>Apioideae</taxon>
        <taxon>apioid superclade</taxon>
        <taxon>Tordylieae</taxon>
        <taxon>Tordyliinae</taxon>
        <taxon>Heracleum</taxon>
    </lineage>
</organism>
<dbReference type="InterPro" id="IPR039346">
    <property type="entry name" value="AGP25/26"/>
</dbReference>
<dbReference type="PANTHER" id="PTHR35725:SF3">
    <property type="entry name" value="CLASSICAL ARABINOGALACTAN PROTEIN 25"/>
    <property type="match status" value="1"/>
</dbReference>
<reference evidence="3" key="1">
    <citation type="submission" date="2023-02" db="EMBL/GenBank/DDBJ databases">
        <title>Genome of toxic invasive species Heracleum sosnowskyi carries increased number of genes despite the absence of recent whole-genome duplications.</title>
        <authorList>
            <person name="Schelkunov M."/>
            <person name="Shtratnikova V."/>
            <person name="Makarenko M."/>
            <person name="Klepikova A."/>
            <person name="Omelchenko D."/>
            <person name="Novikova G."/>
            <person name="Obukhova E."/>
            <person name="Bogdanov V."/>
            <person name="Penin A."/>
            <person name="Logacheva M."/>
        </authorList>
    </citation>
    <scope>NUCLEOTIDE SEQUENCE</scope>
    <source>
        <strain evidence="3">Hsosn_3</strain>
        <tissue evidence="3">Leaf</tissue>
    </source>
</reference>